<keyword evidence="2" id="KW-0378">Hydrolase</keyword>
<dbReference type="InterPro" id="IPR011330">
    <property type="entry name" value="Glyco_hydro/deAcase_b/a-brl"/>
</dbReference>
<keyword evidence="1" id="KW-0479">Metal-binding</keyword>
<feature type="domain" description="NodB homology" evidence="5">
    <location>
        <begin position="254"/>
        <end position="431"/>
    </location>
</feature>
<dbReference type="PANTHER" id="PTHR10587:SF133">
    <property type="entry name" value="CHITIN DEACETYLASE 1-RELATED"/>
    <property type="match status" value="1"/>
</dbReference>
<sequence>MTQSAHNGGLNIDMTPLTPNPRRRAKKKTRTLIAVIVVVAIVAAAAGFFGWQGLRKSALKGCQEQWTSLNTELTDTTTLRGDLKTASTITAEQVKDASTVSHLAEVRGDLDSIDGDLDPQDTLCPADATIKSLKTATQQLADREKPIDNAVKTVDSAVKAVNSSKAEKTYNDTKTALETDVKTATQLVSDAKGQVKDTSLTDAVNKQIDAANSAMAQQADKSFSTDKLTAAKTSLGEATKALEKAMSPDCSKEKCVAITFDDGPSAETTPGLLATLKKLNVPVTFFSLATEAKANPNILKQEIADGHAVGSHTWDHQQLSKLSADQIQQQITTSAATIQQATGRTVTMMRPPYGDYNRTVREKAKEAGEALIMWDVDSLDWKSHNKDAILAEVNKEVTSGSIILLHDIHQTTVDSVPAVIQLLQSKGFKLVTVPQLVGNDLQPGAVYFNRNYVITK</sequence>
<keyword evidence="4" id="KW-0472">Membrane</keyword>
<dbReference type="Pfam" id="PF01522">
    <property type="entry name" value="Polysacc_deac_1"/>
    <property type="match status" value="1"/>
</dbReference>
<accession>A0A2M9HF46</accession>
<dbReference type="SUPFAM" id="SSF88713">
    <property type="entry name" value="Glycoside hydrolase/deacetylase"/>
    <property type="match status" value="1"/>
</dbReference>
<evidence type="ECO:0000256" key="3">
    <source>
        <dbReference type="SAM" id="MobiDB-lite"/>
    </source>
</evidence>
<keyword evidence="7" id="KW-1185">Reference proteome</keyword>
<feature type="region of interest" description="Disordered" evidence="3">
    <location>
        <begin position="1"/>
        <end position="25"/>
    </location>
</feature>
<dbReference type="CDD" id="cd10917">
    <property type="entry name" value="CE4_NodB_like_6s_7s"/>
    <property type="match status" value="1"/>
</dbReference>
<reference evidence="6 7" key="1">
    <citation type="submission" date="2017-10" db="EMBL/GenBank/DDBJ databases">
        <title>Draft genome sequences of strains TRE 1, TRE 9, TRE H and TRI 7, isolated from tamarins, belonging to four potential novel Bifidobacterium species.</title>
        <authorList>
            <person name="Mattarelli P."/>
            <person name="Modesto M."/>
            <person name="Puglisi E."/>
            <person name="Morelli L."/>
            <person name="Spezio C."/>
            <person name="Bonetti A."/>
            <person name="Sandri C."/>
        </authorList>
    </citation>
    <scope>NUCLEOTIDE SEQUENCE [LARGE SCALE GENOMIC DNA]</scope>
    <source>
        <strain evidence="7">TRI7</strain>
    </source>
</reference>
<dbReference type="GO" id="GO:0005975">
    <property type="term" value="P:carbohydrate metabolic process"/>
    <property type="evidence" value="ECO:0007669"/>
    <property type="project" value="InterPro"/>
</dbReference>
<evidence type="ECO:0000256" key="1">
    <source>
        <dbReference type="ARBA" id="ARBA00022723"/>
    </source>
</evidence>
<dbReference type="PANTHER" id="PTHR10587">
    <property type="entry name" value="GLYCOSYL TRANSFERASE-RELATED"/>
    <property type="match status" value="1"/>
</dbReference>
<dbReference type="InterPro" id="IPR002509">
    <property type="entry name" value="NODB_dom"/>
</dbReference>
<dbReference type="OrthoDB" id="9763050at2"/>
<protein>
    <recommendedName>
        <fullName evidence="5">NodB homology domain-containing protein</fullName>
    </recommendedName>
</protein>
<comment type="caution">
    <text evidence="6">The sequence shown here is derived from an EMBL/GenBank/DDBJ whole genome shotgun (WGS) entry which is preliminary data.</text>
</comment>
<evidence type="ECO:0000256" key="2">
    <source>
        <dbReference type="ARBA" id="ARBA00022801"/>
    </source>
</evidence>
<proteinExistence type="predicted"/>
<dbReference type="GO" id="GO:0046872">
    <property type="term" value="F:metal ion binding"/>
    <property type="evidence" value="ECO:0007669"/>
    <property type="project" value="UniProtKB-KW"/>
</dbReference>
<gene>
    <name evidence="6" type="ORF">CSQ87_05320</name>
</gene>
<dbReference type="EMBL" id="PEBK01000004">
    <property type="protein sequence ID" value="PJM75425.1"/>
    <property type="molecule type" value="Genomic_DNA"/>
</dbReference>
<dbReference type="RefSeq" id="WP_100512843.1">
    <property type="nucleotide sequence ID" value="NZ_PEBK01000004.1"/>
</dbReference>
<dbReference type="InterPro" id="IPR050248">
    <property type="entry name" value="Polysacc_deacetylase_ArnD"/>
</dbReference>
<organism evidence="6 7">
    <name type="scientific">Bifidobacterium simiarum</name>
    <dbReference type="NCBI Taxonomy" id="2045441"/>
    <lineage>
        <taxon>Bacteria</taxon>
        <taxon>Bacillati</taxon>
        <taxon>Actinomycetota</taxon>
        <taxon>Actinomycetes</taxon>
        <taxon>Bifidobacteriales</taxon>
        <taxon>Bifidobacteriaceae</taxon>
        <taxon>Bifidobacterium</taxon>
    </lineage>
</organism>
<evidence type="ECO:0000259" key="5">
    <source>
        <dbReference type="PROSITE" id="PS51677"/>
    </source>
</evidence>
<dbReference type="GO" id="GO:0016020">
    <property type="term" value="C:membrane"/>
    <property type="evidence" value="ECO:0007669"/>
    <property type="project" value="TreeGrafter"/>
</dbReference>
<evidence type="ECO:0000313" key="6">
    <source>
        <dbReference type="EMBL" id="PJM75425.1"/>
    </source>
</evidence>
<dbReference type="Proteomes" id="UP000231451">
    <property type="component" value="Unassembled WGS sequence"/>
</dbReference>
<keyword evidence="4" id="KW-0812">Transmembrane</keyword>
<dbReference type="GO" id="GO:0016810">
    <property type="term" value="F:hydrolase activity, acting on carbon-nitrogen (but not peptide) bonds"/>
    <property type="evidence" value="ECO:0007669"/>
    <property type="project" value="InterPro"/>
</dbReference>
<name>A0A2M9HF46_9BIFI</name>
<evidence type="ECO:0000256" key="4">
    <source>
        <dbReference type="SAM" id="Phobius"/>
    </source>
</evidence>
<keyword evidence="4" id="KW-1133">Transmembrane helix</keyword>
<dbReference type="AlphaFoldDB" id="A0A2M9HF46"/>
<feature type="transmembrane region" description="Helical" evidence="4">
    <location>
        <begin position="32"/>
        <end position="51"/>
    </location>
</feature>
<dbReference type="Gene3D" id="3.20.20.370">
    <property type="entry name" value="Glycoside hydrolase/deacetylase"/>
    <property type="match status" value="1"/>
</dbReference>
<evidence type="ECO:0000313" key="7">
    <source>
        <dbReference type="Proteomes" id="UP000231451"/>
    </source>
</evidence>
<dbReference type="PROSITE" id="PS51677">
    <property type="entry name" value="NODB"/>
    <property type="match status" value="1"/>
</dbReference>